<gene>
    <name evidence="1" type="ORF">HPULCUR_001430</name>
</gene>
<comment type="caution">
    <text evidence="1">The sequence shown here is derived from an EMBL/GenBank/DDBJ whole genome shotgun (WGS) entry which is preliminary data.</text>
</comment>
<organism evidence="1 2">
    <name type="scientific">Helicostylum pulchrum</name>
    <dbReference type="NCBI Taxonomy" id="562976"/>
    <lineage>
        <taxon>Eukaryota</taxon>
        <taxon>Fungi</taxon>
        <taxon>Fungi incertae sedis</taxon>
        <taxon>Mucoromycota</taxon>
        <taxon>Mucoromycotina</taxon>
        <taxon>Mucoromycetes</taxon>
        <taxon>Mucorales</taxon>
        <taxon>Mucorineae</taxon>
        <taxon>Mucoraceae</taxon>
        <taxon>Helicostylum</taxon>
    </lineage>
</organism>
<dbReference type="Proteomes" id="UP001476247">
    <property type="component" value="Unassembled WGS sequence"/>
</dbReference>
<name>A0ABP9XMR0_9FUNG</name>
<evidence type="ECO:0000313" key="2">
    <source>
        <dbReference type="Proteomes" id="UP001476247"/>
    </source>
</evidence>
<protein>
    <submittedName>
        <fullName evidence="1">Uncharacterized protein</fullName>
    </submittedName>
</protein>
<accession>A0ABP9XMR0</accession>
<reference evidence="1 2" key="1">
    <citation type="submission" date="2024-04" db="EMBL/GenBank/DDBJ databases">
        <title>genome sequences of Mucor flavus KT1a and Helicostylum pulchrum KT1b strains isolation_sourced from the surface of a dry-aged beef.</title>
        <authorList>
            <person name="Toyotome T."/>
            <person name="Hosono M."/>
            <person name="Torimaru M."/>
            <person name="Fukuda K."/>
            <person name="Mikami N."/>
        </authorList>
    </citation>
    <scope>NUCLEOTIDE SEQUENCE [LARGE SCALE GENOMIC DNA]</scope>
    <source>
        <strain evidence="1 2">KT1b</strain>
    </source>
</reference>
<evidence type="ECO:0000313" key="1">
    <source>
        <dbReference type="EMBL" id="GAA5796061.1"/>
    </source>
</evidence>
<keyword evidence="2" id="KW-1185">Reference proteome</keyword>
<sequence length="173" mass="19678">MDWICRTLDNLLPLYEIEGTFKRTNNERWYQNRIWTMVDKLLEAVQDIGVVRGEVSSNASLTLYIDILDNPVNYTCRITRSSDFTVPYKIEDLSENILPLLSALLSLKSIVANNSIMLSPSQSARKKLKSSLKRALSDTEDSCVVSKISCATTPEDNGRFVSVARKNQKRREN</sequence>
<dbReference type="EMBL" id="BAABUJ010000005">
    <property type="protein sequence ID" value="GAA5796061.1"/>
    <property type="molecule type" value="Genomic_DNA"/>
</dbReference>
<proteinExistence type="predicted"/>